<dbReference type="InterPro" id="IPR009057">
    <property type="entry name" value="Homeodomain-like_sf"/>
</dbReference>
<dbReference type="Pfam" id="PF25601">
    <property type="entry name" value="AAA_lid_14"/>
    <property type="match status" value="1"/>
</dbReference>
<dbReference type="InterPro" id="IPR027417">
    <property type="entry name" value="P-loop_NTPase"/>
</dbReference>
<dbReference type="PROSITE" id="PS00676">
    <property type="entry name" value="SIGMA54_INTERACT_2"/>
    <property type="match status" value="1"/>
</dbReference>
<reference evidence="9 10" key="1">
    <citation type="submission" date="2018-03" db="EMBL/GenBank/DDBJ databases">
        <title>Draft Genome Sequences of the Obligatory Marine Myxobacteria Enhygromyxa salina SWB007.</title>
        <authorList>
            <person name="Poehlein A."/>
            <person name="Moghaddam J.A."/>
            <person name="Harms H."/>
            <person name="Alanjari M."/>
            <person name="Koenig G.M."/>
            <person name="Daniel R."/>
            <person name="Schaeberle T.F."/>
        </authorList>
    </citation>
    <scope>NUCLEOTIDE SEQUENCE [LARGE SCALE GENOMIC DNA]</scope>
    <source>
        <strain evidence="9 10">SWB007</strain>
    </source>
</reference>
<dbReference type="OrthoDB" id="5496274at2"/>
<keyword evidence="5" id="KW-0010">Activator</keyword>
<dbReference type="CDD" id="cd00009">
    <property type="entry name" value="AAA"/>
    <property type="match status" value="1"/>
</dbReference>
<accession>A0A2S9YRP2</accession>
<dbReference type="Proteomes" id="UP000238823">
    <property type="component" value="Unassembled WGS sequence"/>
</dbReference>
<keyword evidence="2" id="KW-0067">ATP-binding</keyword>
<dbReference type="Gene3D" id="2.60.200.20">
    <property type="match status" value="1"/>
</dbReference>
<dbReference type="RefSeq" id="WP_106089547.1">
    <property type="nucleotide sequence ID" value="NZ_PVNL01000050.1"/>
</dbReference>
<keyword evidence="4" id="KW-0238">DNA-binding</keyword>
<dbReference type="InterPro" id="IPR029016">
    <property type="entry name" value="GAF-like_dom_sf"/>
</dbReference>
<dbReference type="AlphaFoldDB" id="A0A2S9YRP2"/>
<gene>
    <name evidence="9" type="primary">zraR_11</name>
    <name evidence="9" type="ORF">ENSA7_25240</name>
</gene>
<sequence length="636" mass="67722">MALRVIVRAGPDVGHGVWLRRDEALRVGRGEGEGLKLADHAVSRHHLSLQLGEDGRVRVVEVAGVNPVWTVLDGERRTLSGGELLEPSAALTVGNTTLAFEPGPRDGAVTSGADDLRGGAGTSARASAAANPTQADGRGTIELDVRQTGHTRLAALAALGDRLARCGSLQAVYRTASEWAVEALPAARALLLSPDGTDILAAATSGPVVDLAISRTLLHRVLSEHRAVLVRDVLAEPELADRRSVQVRGILGAMAAPARNLVFYAEWGARESVQNCGDDSALTLLVCAAQLLDVLGDSANERSQMRAALSQRGSAEPGRIVGGSASIKRLHVFLERVAATNATVLINGESGTGKELAARMIHALSPRASRPFIAINCAAVPENLLESEFFGHEKGAFTGAVSRHEGVFERAHTGTLFLDEIAEMAPATQARMLRVLESRSFTRVGGTEEVSVDVRLVAATHRDLRQRVTDGQFREDLLYRLSVIQTRLPPLRERRDDIPELVRHFCDVLGDDMGRHVDRIAADALSVLCNYRWPGNVRELRNVVERALVLGDGPELELDDLPPELQLARPPADGATGSSGEASGVGVGTGTILPLAELEQQAIAAALVATSGNKARAAALLGIDRTTLYRKLKDQS</sequence>
<name>A0A2S9YRP2_9BACT</name>
<dbReference type="Pfam" id="PF16697">
    <property type="entry name" value="Yop-YscD_cpl"/>
    <property type="match status" value="1"/>
</dbReference>
<organism evidence="9 10">
    <name type="scientific">Enhygromyxa salina</name>
    <dbReference type="NCBI Taxonomy" id="215803"/>
    <lineage>
        <taxon>Bacteria</taxon>
        <taxon>Pseudomonadati</taxon>
        <taxon>Myxococcota</taxon>
        <taxon>Polyangia</taxon>
        <taxon>Nannocystales</taxon>
        <taxon>Nannocystaceae</taxon>
        <taxon>Enhygromyxa</taxon>
    </lineage>
</organism>
<dbReference type="InterPro" id="IPR032030">
    <property type="entry name" value="YscD_cytoplasmic_dom"/>
</dbReference>
<dbReference type="InterPro" id="IPR002078">
    <property type="entry name" value="Sigma_54_int"/>
</dbReference>
<evidence type="ECO:0000256" key="5">
    <source>
        <dbReference type="ARBA" id="ARBA00023159"/>
    </source>
</evidence>
<dbReference type="Gene3D" id="3.40.50.300">
    <property type="entry name" value="P-loop containing nucleotide triphosphate hydrolases"/>
    <property type="match status" value="1"/>
</dbReference>
<feature type="domain" description="Sigma-54 factor interaction" evidence="8">
    <location>
        <begin position="320"/>
        <end position="549"/>
    </location>
</feature>
<dbReference type="InterPro" id="IPR025943">
    <property type="entry name" value="Sigma_54_int_dom_ATP-bd_2"/>
</dbReference>
<dbReference type="InterPro" id="IPR008984">
    <property type="entry name" value="SMAD_FHA_dom_sf"/>
</dbReference>
<dbReference type="GO" id="GO:0043565">
    <property type="term" value="F:sequence-specific DNA binding"/>
    <property type="evidence" value="ECO:0007669"/>
    <property type="project" value="InterPro"/>
</dbReference>
<dbReference type="GO" id="GO:0005524">
    <property type="term" value="F:ATP binding"/>
    <property type="evidence" value="ECO:0007669"/>
    <property type="project" value="UniProtKB-KW"/>
</dbReference>
<evidence type="ECO:0000313" key="9">
    <source>
        <dbReference type="EMBL" id="PRQ07756.1"/>
    </source>
</evidence>
<dbReference type="InterPro" id="IPR002197">
    <property type="entry name" value="HTH_Fis"/>
</dbReference>
<evidence type="ECO:0000256" key="6">
    <source>
        <dbReference type="ARBA" id="ARBA00023163"/>
    </source>
</evidence>
<dbReference type="SMART" id="SM00382">
    <property type="entry name" value="AAA"/>
    <property type="match status" value="1"/>
</dbReference>
<dbReference type="PANTHER" id="PTHR32071:SF122">
    <property type="entry name" value="SIGMA FACTOR"/>
    <property type="match status" value="1"/>
</dbReference>
<evidence type="ECO:0000256" key="3">
    <source>
        <dbReference type="ARBA" id="ARBA00023015"/>
    </source>
</evidence>
<evidence type="ECO:0000256" key="1">
    <source>
        <dbReference type="ARBA" id="ARBA00022741"/>
    </source>
</evidence>
<proteinExistence type="predicted"/>
<dbReference type="PANTHER" id="PTHR32071">
    <property type="entry name" value="TRANSCRIPTIONAL REGULATORY PROTEIN"/>
    <property type="match status" value="1"/>
</dbReference>
<keyword evidence="6" id="KW-0804">Transcription</keyword>
<evidence type="ECO:0000256" key="7">
    <source>
        <dbReference type="SAM" id="MobiDB-lite"/>
    </source>
</evidence>
<evidence type="ECO:0000256" key="2">
    <source>
        <dbReference type="ARBA" id="ARBA00022840"/>
    </source>
</evidence>
<dbReference type="EMBL" id="PVNL01000050">
    <property type="protein sequence ID" value="PRQ07756.1"/>
    <property type="molecule type" value="Genomic_DNA"/>
</dbReference>
<keyword evidence="1" id="KW-0547">Nucleotide-binding</keyword>
<dbReference type="InterPro" id="IPR025944">
    <property type="entry name" value="Sigma_54_int_dom_CS"/>
</dbReference>
<dbReference type="SUPFAM" id="SSF46689">
    <property type="entry name" value="Homeodomain-like"/>
    <property type="match status" value="1"/>
</dbReference>
<dbReference type="InterPro" id="IPR058031">
    <property type="entry name" value="AAA_lid_NorR"/>
</dbReference>
<dbReference type="SUPFAM" id="SSF52540">
    <property type="entry name" value="P-loop containing nucleoside triphosphate hydrolases"/>
    <property type="match status" value="1"/>
</dbReference>
<dbReference type="Pfam" id="PF00158">
    <property type="entry name" value="Sigma54_activat"/>
    <property type="match status" value="1"/>
</dbReference>
<dbReference type="SUPFAM" id="SSF49879">
    <property type="entry name" value="SMAD/FHA domain"/>
    <property type="match status" value="1"/>
</dbReference>
<dbReference type="Gene3D" id="3.30.450.40">
    <property type="match status" value="1"/>
</dbReference>
<evidence type="ECO:0000313" key="10">
    <source>
        <dbReference type="Proteomes" id="UP000238823"/>
    </source>
</evidence>
<dbReference type="FunFam" id="3.40.50.300:FF:000006">
    <property type="entry name" value="DNA-binding transcriptional regulator NtrC"/>
    <property type="match status" value="1"/>
</dbReference>
<evidence type="ECO:0000256" key="4">
    <source>
        <dbReference type="ARBA" id="ARBA00023125"/>
    </source>
</evidence>
<comment type="caution">
    <text evidence="9">The sequence shown here is derived from an EMBL/GenBank/DDBJ whole genome shotgun (WGS) entry which is preliminary data.</text>
</comment>
<evidence type="ECO:0000259" key="8">
    <source>
        <dbReference type="PROSITE" id="PS50045"/>
    </source>
</evidence>
<dbReference type="Gene3D" id="1.10.8.60">
    <property type="match status" value="1"/>
</dbReference>
<dbReference type="Pfam" id="PF02954">
    <property type="entry name" value="HTH_8"/>
    <property type="match status" value="1"/>
</dbReference>
<dbReference type="PROSITE" id="PS50045">
    <property type="entry name" value="SIGMA54_INTERACT_4"/>
    <property type="match status" value="1"/>
</dbReference>
<feature type="region of interest" description="Disordered" evidence="7">
    <location>
        <begin position="103"/>
        <end position="135"/>
    </location>
</feature>
<dbReference type="Gene3D" id="1.10.10.60">
    <property type="entry name" value="Homeodomain-like"/>
    <property type="match status" value="1"/>
</dbReference>
<protein>
    <submittedName>
        <fullName evidence="9">Transcriptional regulatory protein ZraR</fullName>
    </submittedName>
</protein>
<dbReference type="GO" id="GO:0006355">
    <property type="term" value="P:regulation of DNA-templated transcription"/>
    <property type="evidence" value="ECO:0007669"/>
    <property type="project" value="InterPro"/>
</dbReference>
<dbReference type="InterPro" id="IPR003593">
    <property type="entry name" value="AAA+_ATPase"/>
</dbReference>
<keyword evidence="3" id="KW-0805">Transcription regulation</keyword>
<dbReference type="PROSITE" id="PS00688">
    <property type="entry name" value="SIGMA54_INTERACT_3"/>
    <property type="match status" value="1"/>
</dbReference>
<dbReference type="PRINTS" id="PR01590">
    <property type="entry name" value="HTHFIS"/>
</dbReference>
<dbReference type="FunFam" id="1.10.8.60:FF:000014">
    <property type="entry name" value="DNA-binding transcriptional regulator NtrC"/>
    <property type="match status" value="1"/>
</dbReference>
<dbReference type="CDD" id="cd00060">
    <property type="entry name" value="FHA"/>
    <property type="match status" value="1"/>
</dbReference>